<evidence type="ECO:0000313" key="14">
    <source>
        <dbReference type="EMBL" id="GMN29717.1"/>
    </source>
</evidence>
<sequence length="627" mass="69555">MAFLSSLSALILFTFCFFSPSTAQQPYVGLTTTDCPNQHNSSSGLGYFCNGRNRSCQTYLTFRSTPPYNTVSAISALFSVDPFEVSQFNNVSETSPFETDHLVFVPVNCSCSGQFYQANKPYTVKHGENYLIIANNTFQGLTTCQALLNQSVNPPAANISTNQIISVPLRCACPTKNQSDLGINYLVSYLVRQGDTFLIISQTFGVNADSVSEANDLPETLFPFTTLLIPLENPPSTRQTTEPPPPPPPPPTSPPTSSKSSKTWLYALLGALGGCAFLLVVGSIIYCRVIRKRKEKGDPILVSESFKAREKPEEKTMEESEDFLEHISDIAQSLKVYNFKELKLATDDFSASCWIKGSVYRGTINGDLAAIKKIDGDISKEINLLQKINHSNVIRLSGVSFNEGYWYLVYEYASNGPLSDWIFNNGKFLTWTQRIQIALDVATGLNYLHSFTNPSHVHKDIKSSSILLDSDFRAKIANFGLARSTQGESEGQFSLTKHIVGTIGYMAPEYMENGLVSPKLDVYAFGVLLLEMLTGKDVGVLYDENKHLSDAFSAVLKDEGQESLRDLMDPSMGENYPSEFVNFVVRIIESCLEKNPEARPHMDEIVQFLSRTLSNSLTWELSNNVSR</sequence>
<keyword evidence="15" id="KW-1185">Reference proteome</keyword>
<evidence type="ECO:0000256" key="3">
    <source>
        <dbReference type="ARBA" id="ARBA00022692"/>
    </source>
</evidence>
<dbReference type="InterPro" id="IPR056562">
    <property type="entry name" value="LysM2_CERK1_LYK3_4_5"/>
</dbReference>
<evidence type="ECO:0000256" key="8">
    <source>
        <dbReference type="ARBA" id="ARBA00023136"/>
    </source>
</evidence>
<keyword evidence="6" id="KW-0067">ATP-binding</keyword>
<dbReference type="SUPFAM" id="SSF56112">
    <property type="entry name" value="Protein kinase-like (PK-like)"/>
    <property type="match status" value="1"/>
</dbReference>
<keyword evidence="4 12" id="KW-0732">Signal</keyword>
<dbReference type="GO" id="GO:0005524">
    <property type="term" value="F:ATP binding"/>
    <property type="evidence" value="ECO:0007669"/>
    <property type="project" value="UniProtKB-KW"/>
</dbReference>
<protein>
    <recommendedName>
        <fullName evidence="13">Protein kinase domain-containing protein</fullName>
    </recommendedName>
</protein>
<dbReference type="InterPro" id="IPR052611">
    <property type="entry name" value="Plant_RLK_LysM"/>
</dbReference>
<dbReference type="CDD" id="cd00118">
    <property type="entry name" value="LysM"/>
    <property type="match status" value="1"/>
</dbReference>
<feature type="signal peptide" evidence="12">
    <location>
        <begin position="1"/>
        <end position="23"/>
    </location>
</feature>
<evidence type="ECO:0000256" key="12">
    <source>
        <dbReference type="SAM" id="SignalP"/>
    </source>
</evidence>
<comment type="subcellular location">
    <subcellularLocation>
        <location evidence="1">Cell membrane</location>
        <topology evidence="1">Single-pass membrane protein</topology>
    </subcellularLocation>
</comment>
<evidence type="ECO:0000256" key="11">
    <source>
        <dbReference type="SAM" id="Phobius"/>
    </source>
</evidence>
<evidence type="ECO:0000256" key="4">
    <source>
        <dbReference type="ARBA" id="ARBA00022729"/>
    </source>
</evidence>
<keyword evidence="8 11" id="KW-0472">Membrane</keyword>
<dbReference type="InterPro" id="IPR011009">
    <property type="entry name" value="Kinase-like_dom_sf"/>
</dbReference>
<dbReference type="GO" id="GO:0051707">
    <property type="term" value="P:response to other organism"/>
    <property type="evidence" value="ECO:0007669"/>
    <property type="project" value="UniProtKB-ARBA"/>
</dbReference>
<evidence type="ECO:0000256" key="10">
    <source>
        <dbReference type="SAM" id="MobiDB-lite"/>
    </source>
</evidence>
<keyword evidence="5" id="KW-0547">Nucleotide-binding</keyword>
<organism evidence="14 15">
    <name type="scientific">Ficus carica</name>
    <name type="common">Common fig</name>
    <dbReference type="NCBI Taxonomy" id="3494"/>
    <lineage>
        <taxon>Eukaryota</taxon>
        <taxon>Viridiplantae</taxon>
        <taxon>Streptophyta</taxon>
        <taxon>Embryophyta</taxon>
        <taxon>Tracheophyta</taxon>
        <taxon>Spermatophyta</taxon>
        <taxon>Magnoliopsida</taxon>
        <taxon>eudicotyledons</taxon>
        <taxon>Gunneridae</taxon>
        <taxon>Pentapetalae</taxon>
        <taxon>rosids</taxon>
        <taxon>fabids</taxon>
        <taxon>Rosales</taxon>
        <taxon>Moraceae</taxon>
        <taxon>Ficeae</taxon>
        <taxon>Ficus</taxon>
    </lineage>
</organism>
<dbReference type="GO" id="GO:0004672">
    <property type="term" value="F:protein kinase activity"/>
    <property type="evidence" value="ECO:0007669"/>
    <property type="project" value="InterPro"/>
</dbReference>
<dbReference type="Pfam" id="PF23446">
    <property type="entry name" value="LysM1_NFP_LYK"/>
    <property type="match status" value="1"/>
</dbReference>
<dbReference type="Proteomes" id="UP001187192">
    <property type="component" value="Unassembled WGS sequence"/>
</dbReference>
<reference evidence="14" key="1">
    <citation type="submission" date="2023-07" db="EMBL/GenBank/DDBJ databases">
        <title>draft genome sequence of fig (Ficus carica).</title>
        <authorList>
            <person name="Takahashi T."/>
            <person name="Nishimura K."/>
        </authorList>
    </citation>
    <scope>NUCLEOTIDE SEQUENCE</scope>
</reference>
<dbReference type="Gene3D" id="3.10.350.10">
    <property type="entry name" value="LysM domain"/>
    <property type="match status" value="1"/>
</dbReference>
<dbReference type="PROSITE" id="PS50011">
    <property type="entry name" value="PROTEIN_KINASE_DOM"/>
    <property type="match status" value="1"/>
</dbReference>
<dbReference type="InterPro" id="IPR000719">
    <property type="entry name" value="Prot_kinase_dom"/>
</dbReference>
<evidence type="ECO:0000259" key="13">
    <source>
        <dbReference type="PROSITE" id="PS50011"/>
    </source>
</evidence>
<dbReference type="GO" id="GO:0005886">
    <property type="term" value="C:plasma membrane"/>
    <property type="evidence" value="ECO:0007669"/>
    <property type="project" value="UniProtKB-SubCell"/>
</dbReference>
<dbReference type="EMBL" id="BTGU01000002">
    <property type="protein sequence ID" value="GMN29717.1"/>
    <property type="molecule type" value="Genomic_DNA"/>
</dbReference>
<dbReference type="InterPro" id="IPR018392">
    <property type="entry name" value="LysM"/>
</dbReference>
<feature type="chain" id="PRO_5041638581" description="Protein kinase domain-containing protein" evidence="12">
    <location>
        <begin position="24"/>
        <end position="627"/>
    </location>
</feature>
<dbReference type="SUPFAM" id="SSF54106">
    <property type="entry name" value="LysM domain"/>
    <property type="match status" value="1"/>
</dbReference>
<evidence type="ECO:0000256" key="9">
    <source>
        <dbReference type="ARBA" id="ARBA00023157"/>
    </source>
</evidence>
<evidence type="ECO:0000313" key="15">
    <source>
        <dbReference type="Proteomes" id="UP001187192"/>
    </source>
</evidence>
<keyword evidence="9" id="KW-1015">Disulfide bond</keyword>
<feature type="transmembrane region" description="Helical" evidence="11">
    <location>
        <begin position="264"/>
        <end position="287"/>
    </location>
</feature>
<feature type="compositionally biased region" description="Pro residues" evidence="10">
    <location>
        <begin position="242"/>
        <end position="254"/>
    </location>
</feature>
<dbReference type="Gene3D" id="1.10.510.10">
    <property type="entry name" value="Transferase(Phosphotransferase) domain 1"/>
    <property type="match status" value="1"/>
</dbReference>
<feature type="compositionally biased region" description="Low complexity" evidence="10">
    <location>
        <begin position="232"/>
        <end position="241"/>
    </location>
</feature>
<accession>A0AA87Z6P6</accession>
<evidence type="ECO:0000256" key="6">
    <source>
        <dbReference type="ARBA" id="ARBA00022840"/>
    </source>
</evidence>
<dbReference type="InterPro" id="IPR036779">
    <property type="entry name" value="LysM_dom_sf"/>
</dbReference>
<feature type="domain" description="Protein kinase" evidence="13">
    <location>
        <begin position="266"/>
        <end position="613"/>
    </location>
</feature>
<dbReference type="AlphaFoldDB" id="A0AA87Z6P6"/>
<evidence type="ECO:0000256" key="7">
    <source>
        <dbReference type="ARBA" id="ARBA00022989"/>
    </source>
</evidence>
<dbReference type="Gramene" id="FCD_00023669-RA">
    <property type="protein sequence ID" value="FCD_00023669-RA:cds"/>
    <property type="gene ID" value="FCD_00023669"/>
</dbReference>
<keyword evidence="7 11" id="KW-1133">Transmembrane helix</keyword>
<keyword evidence="3 11" id="KW-0812">Transmembrane</keyword>
<evidence type="ECO:0000256" key="5">
    <source>
        <dbReference type="ARBA" id="ARBA00022741"/>
    </source>
</evidence>
<gene>
    <name evidence="14" type="ORF">TIFTF001_002533</name>
</gene>
<dbReference type="FunFam" id="1.10.510.10:FF:000468">
    <property type="entry name" value="PTI1-like tyrosine-protein kinase 3"/>
    <property type="match status" value="1"/>
</dbReference>
<dbReference type="InterPro" id="IPR056561">
    <property type="entry name" value="NFP_LYK_LysM1"/>
</dbReference>
<comment type="caution">
    <text evidence="14">The sequence shown here is derived from an EMBL/GenBank/DDBJ whole genome shotgun (WGS) entry which is preliminary data.</text>
</comment>
<name>A0AA87Z6P6_FICCA</name>
<dbReference type="InterPro" id="IPR056563">
    <property type="entry name" value="LysM3_LYK4_5"/>
</dbReference>
<evidence type="ECO:0000256" key="1">
    <source>
        <dbReference type="ARBA" id="ARBA00004162"/>
    </source>
</evidence>
<dbReference type="Pfam" id="PF23473">
    <property type="entry name" value="LysM3_LYK4_5"/>
    <property type="match status" value="1"/>
</dbReference>
<dbReference type="PANTHER" id="PTHR45927">
    <property type="entry name" value="LYSM-DOMAIN RECEPTOR-LIKE KINASE-RELATED"/>
    <property type="match status" value="1"/>
</dbReference>
<keyword evidence="2" id="KW-1003">Cell membrane</keyword>
<proteinExistence type="predicted"/>
<dbReference type="Gene3D" id="3.30.200.20">
    <property type="entry name" value="Phosphorylase Kinase, domain 1"/>
    <property type="match status" value="1"/>
</dbReference>
<dbReference type="Pfam" id="PF00069">
    <property type="entry name" value="Pkinase"/>
    <property type="match status" value="1"/>
</dbReference>
<dbReference type="PANTHER" id="PTHR45927:SF11">
    <property type="entry name" value="LYSM DOMAIN RECEPTOR-LIKE KINASE 4"/>
    <property type="match status" value="1"/>
</dbReference>
<dbReference type="Pfam" id="PF23472">
    <property type="entry name" value="LysM2_CERK1_LYK3_4_5"/>
    <property type="match status" value="1"/>
</dbReference>
<feature type="region of interest" description="Disordered" evidence="10">
    <location>
        <begin position="232"/>
        <end position="258"/>
    </location>
</feature>
<evidence type="ECO:0000256" key="2">
    <source>
        <dbReference type="ARBA" id="ARBA00022475"/>
    </source>
</evidence>